<dbReference type="InterPro" id="IPR036852">
    <property type="entry name" value="Peptidase_S8/S53_dom_sf"/>
</dbReference>
<dbReference type="PROSITE" id="PS00138">
    <property type="entry name" value="SUBTILASE_SER"/>
    <property type="match status" value="1"/>
</dbReference>
<feature type="active site" description="Charge relay system" evidence="5">
    <location>
        <position position="241"/>
    </location>
</feature>
<dbReference type="InterPro" id="IPR050131">
    <property type="entry name" value="Peptidase_S8_subtilisin-like"/>
</dbReference>
<accession>A0A831ERC5</accession>
<sequence length="642" mass="68859">MKKKLLFTLMALCSANAAANVDFYAGEGIDYTAVVIKFSEKGMKSLNLNDAQPDSHKNIRLSNSYGMQLSMNKLFDDAPRSSRLGVNSNNNGLHRYFEIKLPESQKRNIHYINDIIDAIEKEHDVETVYPDSKPVSLDQYATETGVMGRFSAAGKPSSPAADATVPSFVALQYYMKSPDDKKAGYALGGINAFAAHETYPGSKGEGITVLSNEIDRWDPEHLDLPQPLFVFSPKPEKISAHDTMSVGIMAAKDNGFGVTGIANQASFAYSDSPIKEFIKGVQRLKPGDVVQLGIQLGTTDIAECSENCYIPMEGSQSWFDAIKTATDSGIHVIAAAGNGNLNLDHPSFKGKFDRKKRDSGSIIAGAMDAQTGKRAWYSDYGSAVSSASWGEDVVTTYANGRKADLWDAPNAQFTESFSGTSSANPIIAGAVAGLSGIAKQQGKTISPKEMRALLTKTGTPLNSPGKPVGTQPDMVRAAEELVGDDKPTQDLELSGLQAGPIVKESATLGFKVKAEGKLKLVAEVVNSKGVKKGSVKKQLNDNSATVKVSLSSVTPGEYVLRYTATNDQGMLIKQDSQTFSLSGAPSAPGWDKNKTYDKACTEVSWGGKVWLNGWWVKGTTPGSEGEWGAWRLKGAKNMHGGC</sequence>
<feature type="active site" description="Charge relay system" evidence="5">
    <location>
        <position position="215"/>
    </location>
</feature>
<evidence type="ECO:0000256" key="2">
    <source>
        <dbReference type="ARBA" id="ARBA00022670"/>
    </source>
</evidence>
<dbReference type="PANTHER" id="PTHR43806">
    <property type="entry name" value="PEPTIDASE S8"/>
    <property type="match status" value="1"/>
</dbReference>
<dbReference type="CDD" id="cd12215">
    <property type="entry name" value="ChiC_BD"/>
    <property type="match status" value="1"/>
</dbReference>
<dbReference type="AlphaFoldDB" id="A0A831ERC5"/>
<comment type="similarity">
    <text evidence="1 5">Belongs to the peptidase S8 family.</text>
</comment>
<dbReference type="PANTHER" id="PTHR43806:SF11">
    <property type="entry name" value="CEREVISIN-RELATED"/>
    <property type="match status" value="1"/>
</dbReference>
<evidence type="ECO:0000259" key="7">
    <source>
        <dbReference type="Pfam" id="PF00082"/>
    </source>
</evidence>
<feature type="active site" description="Charge relay system" evidence="5">
    <location>
        <position position="421"/>
    </location>
</feature>
<dbReference type="GeneID" id="97606496"/>
<evidence type="ECO:0000256" key="1">
    <source>
        <dbReference type="ARBA" id="ARBA00011073"/>
    </source>
</evidence>
<keyword evidence="2 5" id="KW-0645">Protease</keyword>
<comment type="caution">
    <text evidence="8">The sequence shown here is derived from an EMBL/GenBank/DDBJ whole genome shotgun (WGS) entry which is preliminary data.</text>
</comment>
<reference evidence="8 9" key="2">
    <citation type="submission" date="2013-04" db="EMBL/GenBank/DDBJ databases">
        <title>Comparative genomics of 12 strains of Erwinia amylovora identifies a pan-genome with a large conserved core and provides insights into host specificity.</title>
        <authorList>
            <person name="Mann R.A."/>
            <person name="Smits T.H.M."/>
            <person name="Buehlmann A."/>
            <person name="Blom J."/>
            <person name="Goesmann A."/>
            <person name="Frey J.E."/>
            <person name="Plummer K.M."/>
            <person name="Beer S.V."/>
            <person name="Luck J."/>
            <person name="Duffy B."/>
            <person name="Rodoni B."/>
        </authorList>
    </citation>
    <scope>NUCLEOTIDE SEQUENCE [LARGE SCALE GENOMIC DNA]</scope>
    <source>
        <strain evidence="9">CFBP 1232</strain>
    </source>
</reference>
<organism evidence="8 9">
    <name type="scientific">Erwinia amylovora NBRC 12687 = CFBP 1232</name>
    <dbReference type="NCBI Taxonomy" id="1219359"/>
    <lineage>
        <taxon>Bacteria</taxon>
        <taxon>Pseudomonadati</taxon>
        <taxon>Pseudomonadota</taxon>
        <taxon>Gammaproteobacteria</taxon>
        <taxon>Enterobacterales</taxon>
        <taxon>Erwiniaceae</taxon>
        <taxon>Erwinia</taxon>
    </lineage>
</organism>
<protein>
    <submittedName>
        <fullName evidence="8">Proprotein convertase subtilisin/kexin type 6</fullName>
        <ecNumber evidence="8">3.4.21.-</ecNumber>
    </submittedName>
</protein>
<evidence type="ECO:0000256" key="4">
    <source>
        <dbReference type="ARBA" id="ARBA00022825"/>
    </source>
</evidence>
<dbReference type="EMBL" id="CAPB01000023">
    <property type="protein sequence ID" value="CCO94287.1"/>
    <property type="molecule type" value="Genomic_DNA"/>
</dbReference>
<reference evidence="8 9" key="1">
    <citation type="submission" date="2012-11" db="EMBL/GenBank/DDBJ databases">
        <authorList>
            <person name="Linke B."/>
        </authorList>
    </citation>
    <scope>NUCLEOTIDE SEQUENCE [LARGE SCALE GENOMIC DNA]</scope>
    <source>
        <strain evidence="9">CFBP 1232</strain>
    </source>
</reference>
<dbReference type="GO" id="GO:0004252">
    <property type="term" value="F:serine-type endopeptidase activity"/>
    <property type="evidence" value="ECO:0007669"/>
    <property type="project" value="UniProtKB-UniRule"/>
</dbReference>
<dbReference type="PROSITE" id="PS51892">
    <property type="entry name" value="SUBTILASE"/>
    <property type="match status" value="1"/>
</dbReference>
<name>A0A831ERC5_ERWAM</name>
<dbReference type="Gene3D" id="2.60.40.2550">
    <property type="match status" value="1"/>
</dbReference>
<dbReference type="InterPro" id="IPR023828">
    <property type="entry name" value="Peptidase_S8_Ser-AS"/>
</dbReference>
<evidence type="ECO:0000256" key="6">
    <source>
        <dbReference type="SAM" id="SignalP"/>
    </source>
</evidence>
<dbReference type="Gene3D" id="2.10.10.20">
    <property type="entry name" value="Carbohydrate-binding module superfamily 5/12"/>
    <property type="match status" value="1"/>
</dbReference>
<evidence type="ECO:0000313" key="9">
    <source>
        <dbReference type="Proteomes" id="UP000013111"/>
    </source>
</evidence>
<feature type="signal peptide" evidence="6">
    <location>
        <begin position="1"/>
        <end position="19"/>
    </location>
</feature>
<dbReference type="Pfam" id="PF00082">
    <property type="entry name" value="Peptidase_S8"/>
    <property type="match status" value="1"/>
</dbReference>
<gene>
    <name evidence="8" type="ORF">BN437_2368</name>
</gene>
<evidence type="ECO:0000256" key="3">
    <source>
        <dbReference type="ARBA" id="ARBA00022801"/>
    </source>
</evidence>
<dbReference type="CDD" id="cd04843">
    <property type="entry name" value="Peptidases_S8_11"/>
    <property type="match status" value="1"/>
</dbReference>
<feature type="chain" id="PRO_5032313860" evidence="6">
    <location>
        <begin position="20"/>
        <end position="642"/>
    </location>
</feature>
<proteinExistence type="inferred from homology"/>
<dbReference type="GO" id="GO:0006508">
    <property type="term" value="P:proteolysis"/>
    <property type="evidence" value="ECO:0007669"/>
    <property type="project" value="UniProtKB-KW"/>
</dbReference>
<keyword evidence="6" id="KW-0732">Signal</keyword>
<dbReference type="InterPro" id="IPR034073">
    <property type="entry name" value="Subtilisin_DY-like_dom"/>
</dbReference>
<dbReference type="RefSeq" id="WP_004158423.1">
    <property type="nucleotide sequence ID" value="NZ_BAYW01000003.1"/>
</dbReference>
<dbReference type="EC" id="3.4.21.-" evidence="8"/>
<keyword evidence="4 5" id="KW-0720">Serine protease</keyword>
<keyword evidence="3 5" id="KW-0378">Hydrolase</keyword>
<feature type="domain" description="Peptidase S8/S53" evidence="7">
    <location>
        <begin position="237"/>
        <end position="461"/>
    </location>
</feature>
<dbReference type="Proteomes" id="UP000013111">
    <property type="component" value="Unassembled WGS sequence"/>
</dbReference>
<dbReference type="SUPFAM" id="SSF52743">
    <property type="entry name" value="Subtilisin-like"/>
    <property type="match status" value="1"/>
</dbReference>
<dbReference type="Gene3D" id="3.40.50.200">
    <property type="entry name" value="Peptidase S8/S53 domain"/>
    <property type="match status" value="1"/>
</dbReference>
<evidence type="ECO:0000256" key="5">
    <source>
        <dbReference type="PROSITE-ProRule" id="PRU01240"/>
    </source>
</evidence>
<dbReference type="InterPro" id="IPR000209">
    <property type="entry name" value="Peptidase_S8/S53_dom"/>
</dbReference>
<evidence type="ECO:0000313" key="8">
    <source>
        <dbReference type="EMBL" id="CCO94287.1"/>
    </source>
</evidence>